<reference evidence="2 3" key="1">
    <citation type="journal article" date="2015" name="Genome Announc.">
        <title>Expanding the biotechnology potential of lactobacilli through comparative genomics of 213 strains and associated genera.</title>
        <authorList>
            <person name="Sun Z."/>
            <person name="Harris H.M."/>
            <person name="McCann A."/>
            <person name="Guo C."/>
            <person name="Argimon S."/>
            <person name="Zhang W."/>
            <person name="Yang X."/>
            <person name="Jeffery I.B."/>
            <person name="Cooney J.C."/>
            <person name="Kagawa T.F."/>
            <person name="Liu W."/>
            <person name="Song Y."/>
            <person name="Salvetti E."/>
            <person name="Wrobel A."/>
            <person name="Rasinkangas P."/>
            <person name="Parkhill J."/>
            <person name="Rea M.C."/>
            <person name="O'Sullivan O."/>
            <person name="Ritari J."/>
            <person name="Douillard F.P."/>
            <person name="Paul Ross R."/>
            <person name="Yang R."/>
            <person name="Briner A.E."/>
            <person name="Felis G.E."/>
            <person name="de Vos W.M."/>
            <person name="Barrangou R."/>
            <person name="Klaenhammer T.R."/>
            <person name="Caufield P.W."/>
            <person name="Cui Y."/>
            <person name="Zhang H."/>
            <person name="O'Toole P.W."/>
        </authorList>
    </citation>
    <scope>NUCLEOTIDE SEQUENCE [LARGE SCALE GENOMIC DNA]</scope>
    <source>
        <strain evidence="2 3">DSM 20623</strain>
    </source>
</reference>
<evidence type="ECO:0000313" key="2">
    <source>
        <dbReference type="EMBL" id="KRN56374.1"/>
    </source>
</evidence>
<keyword evidence="3" id="KW-1185">Reference proteome</keyword>
<dbReference type="Proteomes" id="UP000051658">
    <property type="component" value="Unassembled WGS sequence"/>
</dbReference>
<dbReference type="GeneID" id="89588561"/>
<protein>
    <submittedName>
        <fullName evidence="2">Uncharacterized protein</fullName>
    </submittedName>
</protein>
<feature type="region of interest" description="Disordered" evidence="1">
    <location>
        <begin position="110"/>
        <end position="132"/>
    </location>
</feature>
<dbReference type="RefSeq" id="WP_034570467.1">
    <property type="nucleotide sequence ID" value="NZ_JQBS01000032.1"/>
</dbReference>
<name>A0A0R2HYA1_CARDV</name>
<evidence type="ECO:0000256" key="1">
    <source>
        <dbReference type="SAM" id="MobiDB-lite"/>
    </source>
</evidence>
<organism evidence="2 3">
    <name type="scientific">Carnobacterium divergens DSM 20623</name>
    <dbReference type="NCBI Taxonomy" id="1449336"/>
    <lineage>
        <taxon>Bacteria</taxon>
        <taxon>Bacillati</taxon>
        <taxon>Bacillota</taxon>
        <taxon>Bacilli</taxon>
        <taxon>Lactobacillales</taxon>
        <taxon>Carnobacteriaceae</taxon>
        <taxon>Carnobacterium</taxon>
    </lineage>
</organism>
<dbReference type="EMBL" id="JQBS01000032">
    <property type="protein sequence ID" value="KRN56374.1"/>
    <property type="molecule type" value="Genomic_DNA"/>
</dbReference>
<proteinExistence type="predicted"/>
<evidence type="ECO:0000313" key="3">
    <source>
        <dbReference type="Proteomes" id="UP000051658"/>
    </source>
</evidence>
<comment type="caution">
    <text evidence="2">The sequence shown here is derived from an EMBL/GenBank/DDBJ whole genome shotgun (WGS) entry which is preliminary data.</text>
</comment>
<dbReference type="AlphaFoldDB" id="A0A0R2HYA1"/>
<dbReference type="PATRIC" id="fig|1449336.4.peg.1520"/>
<gene>
    <name evidence="2" type="ORF">IV74_GL001488</name>
</gene>
<accession>A0A0R2HYA1</accession>
<sequence>MRFQTDAYKEKRDAYEKLKNKLASRVTQHQTALSSADEIYQKSKGSGFYSNNLDLPNKDADTTFRTLETELSTLFTTQKNDAASLQAASNKAIEKYNEYSDLYEAEKKNEADYKKEQEEKKRKEAEEKAKKK</sequence>